<evidence type="ECO:0000313" key="4">
    <source>
        <dbReference type="Proteomes" id="UP000636661"/>
    </source>
</evidence>
<evidence type="ECO:0000256" key="1">
    <source>
        <dbReference type="SAM" id="MobiDB-lite"/>
    </source>
</evidence>
<dbReference type="Proteomes" id="UP000636661">
    <property type="component" value="Unassembled WGS sequence"/>
</dbReference>
<feature type="compositionally biased region" description="Low complexity" evidence="1">
    <location>
        <begin position="172"/>
        <end position="194"/>
    </location>
</feature>
<feature type="region of interest" description="Disordered" evidence="1">
    <location>
        <begin position="118"/>
        <end position="266"/>
    </location>
</feature>
<evidence type="ECO:0000256" key="2">
    <source>
        <dbReference type="SAM" id="Phobius"/>
    </source>
</evidence>
<name>A0A918HXA7_9ACTN</name>
<organism evidence="3 4">
    <name type="scientific">Streptomyces lavendofoliae</name>
    <dbReference type="NCBI Taxonomy" id="67314"/>
    <lineage>
        <taxon>Bacteria</taxon>
        <taxon>Bacillati</taxon>
        <taxon>Actinomycetota</taxon>
        <taxon>Actinomycetes</taxon>
        <taxon>Kitasatosporales</taxon>
        <taxon>Streptomycetaceae</taxon>
        <taxon>Streptomyces</taxon>
    </lineage>
</organism>
<reference evidence="3" key="1">
    <citation type="journal article" date="2014" name="Int. J. Syst. Evol. Microbiol.">
        <title>Complete genome sequence of Corynebacterium casei LMG S-19264T (=DSM 44701T), isolated from a smear-ripened cheese.</title>
        <authorList>
            <consortium name="US DOE Joint Genome Institute (JGI-PGF)"/>
            <person name="Walter F."/>
            <person name="Albersmeier A."/>
            <person name="Kalinowski J."/>
            <person name="Ruckert C."/>
        </authorList>
    </citation>
    <scope>NUCLEOTIDE SEQUENCE</scope>
    <source>
        <strain evidence="3">JCM 4391</strain>
    </source>
</reference>
<feature type="compositionally biased region" description="Pro residues" evidence="1">
    <location>
        <begin position="243"/>
        <end position="257"/>
    </location>
</feature>
<feature type="transmembrane region" description="Helical" evidence="2">
    <location>
        <begin position="85"/>
        <end position="106"/>
    </location>
</feature>
<proteinExistence type="predicted"/>
<feature type="compositionally biased region" description="Basic residues" evidence="1">
    <location>
        <begin position="55"/>
        <end position="82"/>
    </location>
</feature>
<dbReference type="EMBL" id="BMTP01000007">
    <property type="protein sequence ID" value="GGU40588.1"/>
    <property type="molecule type" value="Genomic_DNA"/>
</dbReference>
<dbReference type="RefSeq" id="WP_189551345.1">
    <property type="nucleotide sequence ID" value="NZ_BMTP01000007.1"/>
</dbReference>
<reference evidence="3" key="2">
    <citation type="submission" date="2020-09" db="EMBL/GenBank/DDBJ databases">
        <authorList>
            <person name="Sun Q."/>
            <person name="Ohkuma M."/>
        </authorList>
    </citation>
    <scope>NUCLEOTIDE SEQUENCE</scope>
    <source>
        <strain evidence="3">JCM 4391</strain>
    </source>
</reference>
<accession>A0A918HXA7</accession>
<dbReference type="AlphaFoldDB" id="A0A918HXA7"/>
<keyword evidence="2" id="KW-1133">Transmembrane helix</keyword>
<comment type="caution">
    <text evidence="3">The sequence shown here is derived from an EMBL/GenBank/DDBJ whole genome shotgun (WGS) entry which is preliminary data.</text>
</comment>
<evidence type="ECO:0000313" key="3">
    <source>
        <dbReference type="EMBL" id="GGU40588.1"/>
    </source>
</evidence>
<keyword evidence="2" id="KW-0472">Membrane</keyword>
<keyword evidence="2" id="KW-0812">Transmembrane</keyword>
<gene>
    <name evidence="3" type="ORF">GCM10010274_30170</name>
</gene>
<feature type="compositionally biased region" description="Acidic residues" evidence="1">
    <location>
        <begin position="225"/>
        <end position="240"/>
    </location>
</feature>
<feature type="region of interest" description="Disordered" evidence="1">
    <location>
        <begin position="41"/>
        <end position="82"/>
    </location>
</feature>
<protein>
    <submittedName>
        <fullName evidence="3">Uncharacterized protein</fullName>
    </submittedName>
</protein>
<sequence length="272" mass="28095">MDYCHQCQRHLNGALACAGCGTPVEELRHVDPRMSAADHVFELDRDEELPPAGPRRARGQAHRPRSARRSRPAGRRGRKRRGRKLLVGVGALLLAAGLLSLAELAIEYPGEDRAATAVRQEDQAAPEPLPDQPEGSALPDDPAPVEGTVAATPAPDDSEDGPGAGEEVTGTPSRGPGASASAPGDAPVPGASAPQSSGDPEQPGTPDAPSEDGPAPQDPPPEDPGTPDDPGEPGEPDETAPGEPAPDDPPPAEPTPAPTATESCDWFLWWCV</sequence>
<keyword evidence="4" id="KW-1185">Reference proteome</keyword>